<accession>A0A0P0Y081</accession>
<feature type="region of interest" description="Disordered" evidence="1">
    <location>
        <begin position="27"/>
        <end position="50"/>
    </location>
</feature>
<reference evidence="2 3" key="2">
    <citation type="journal article" date="2013" name="Plant Cell Physiol.">
        <title>Rice Annotation Project Database (RAP-DB): an integrative and interactive database for rice genomics.</title>
        <authorList>
            <person name="Sakai H."/>
            <person name="Lee S.S."/>
            <person name="Tanaka T."/>
            <person name="Numa H."/>
            <person name="Kim J."/>
            <person name="Kawahara Y."/>
            <person name="Wakimoto H."/>
            <person name="Yang C.C."/>
            <person name="Iwamoto M."/>
            <person name="Abe T."/>
            <person name="Yamada Y."/>
            <person name="Muto A."/>
            <person name="Inokuchi H."/>
            <person name="Ikemura T."/>
            <person name="Matsumoto T."/>
            <person name="Sasaki T."/>
            <person name="Itoh T."/>
        </authorList>
    </citation>
    <scope>NUCLEOTIDE SEQUENCE [LARGE SCALE GENOMIC DNA]</scope>
    <source>
        <strain evidence="3">cv. Nipponbare</strain>
    </source>
</reference>
<proteinExistence type="predicted"/>
<dbReference type="eggNOG" id="KOG0600">
    <property type="taxonomic scope" value="Eukaryota"/>
</dbReference>
<protein>
    <submittedName>
        <fullName evidence="2">Os11g0218560 protein</fullName>
    </submittedName>
</protein>
<reference evidence="2 3" key="3">
    <citation type="journal article" date="2013" name="Rice">
        <title>Improvement of the Oryza sativa Nipponbare reference genome using next generation sequence and optical map data.</title>
        <authorList>
            <person name="Kawahara Y."/>
            <person name="de la Bastide M."/>
            <person name="Hamilton J.P."/>
            <person name="Kanamori H."/>
            <person name="McCombie W.R."/>
            <person name="Ouyang S."/>
            <person name="Schwartz D.C."/>
            <person name="Tanaka T."/>
            <person name="Wu J."/>
            <person name="Zhou S."/>
            <person name="Childs K.L."/>
            <person name="Davidson R.M."/>
            <person name="Lin H."/>
            <person name="Quesada-Ocampo L."/>
            <person name="Vaillancourt B."/>
            <person name="Sakai H."/>
            <person name="Lee S.S."/>
            <person name="Kim J."/>
            <person name="Numa H."/>
            <person name="Itoh T."/>
            <person name="Buell C.R."/>
            <person name="Matsumoto T."/>
        </authorList>
    </citation>
    <scope>NUCLEOTIDE SEQUENCE [LARGE SCALE GENOMIC DNA]</scope>
    <source>
        <strain evidence="3">cv. Nipponbare</strain>
    </source>
</reference>
<reference evidence="3" key="1">
    <citation type="journal article" date="2005" name="Nature">
        <title>The map-based sequence of the rice genome.</title>
        <authorList>
            <consortium name="International rice genome sequencing project (IRGSP)"/>
            <person name="Matsumoto T."/>
            <person name="Wu J."/>
            <person name="Kanamori H."/>
            <person name="Katayose Y."/>
            <person name="Fujisawa M."/>
            <person name="Namiki N."/>
            <person name="Mizuno H."/>
            <person name="Yamamoto K."/>
            <person name="Antonio B.A."/>
            <person name="Baba T."/>
            <person name="Sakata K."/>
            <person name="Nagamura Y."/>
            <person name="Aoki H."/>
            <person name="Arikawa K."/>
            <person name="Arita K."/>
            <person name="Bito T."/>
            <person name="Chiden Y."/>
            <person name="Fujitsuka N."/>
            <person name="Fukunaka R."/>
            <person name="Hamada M."/>
            <person name="Harada C."/>
            <person name="Hayashi A."/>
            <person name="Hijishita S."/>
            <person name="Honda M."/>
            <person name="Hosokawa S."/>
            <person name="Ichikawa Y."/>
            <person name="Idonuma A."/>
            <person name="Iijima M."/>
            <person name="Ikeda M."/>
            <person name="Ikeno M."/>
            <person name="Ito K."/>
            <person name="Ito S."/>
            <person name="Ito T."/>
            <person name="Ito Y."/>
            <person name="Ito Y."/>
            <person name="Iwabuchi A."/>
            <person name="Kamiya K."/>
            <person name="Karasawa W."/>
            <person name="Kurita K."/>
            <person name="Katagiri S."/>
            <person name="Kikuta A."/>
            <person name="Kobayashi H."/>
            <person name="Kobayashi N."/>
            <person name="Machita K."/>
            <person name="Maehara T."/>
            <person name="Masukawa M."/>
            <person name="Mizubayashi T."/>
            <person name="Mukai Y."/>
            <person name="Nagasaki H."/>
            <person name="Nagata Y."/>
            <person name="Naito S."/>
            <person name="Nakashima M."/>
            <person name="Nakama Y."/>
            <person name="Nakamichi Y."/>
            <person name="Nakamura M."/>
            <person name="Meguro A."/>
            <person name="Negishi M."/>
            <person name="Ohta I."/>
            <person name="Ohta T."/>
            <person name="Okamoto M."/>
            <person name="Ono N."/>
            <person name="Saji S."/>
            <person name="Sakaguchi M."/>
            <person name="Sakai K."/>
            <person name="Shibata M."/>
            <person name="Shimokawa T."/>
            <person name="Song J."/>
            <person name="Takazaki Y."/>
            <person name="Terasawa K."/>
            <person name="Tsugane M."/>
            <person name="Tsuji K."/>
            <person name="Ueda S."/>
            <person name="Waki K."/>
            <person name="Yamagata H."/>
            <person name="Yamamoto M."/>
            <person name="Yamamoto S."/>
            <person name="Yamane H."/>
            <person name="Yoshiki S."/>
            <person name="Yoshihara R."/>
            <person name="Yukawa K."/>
            <person name="Zhong H."/>
            <person name="Yano M."/>
            <person name="Yuan Q."/>
            <person name="Ouyang S."/>
            <person name="Liu J."/>
            <person name="Jones K.M."/>
            <person name="Gansberger K."/>
            <person name="Moffat K."/>
            <person name="Hill J."/>
            <person name="Bera J."/>
            <person name="Fadrosh D."/>
            <person name="Jin S."/>
            <person name="Johri S."/>
            <person name="Kim M."/>
            <person name="Overton L."/>
            <person name="Reardon M."/>
            <person name="Tsitrin T."/>
            <person name="Vuong H."/>
            <person name="Weaver B."/>
            <person name="Ciecko A."/>
            <person name="Tallon L."/>
            <person name="Jackson J."/>
            <person name="Pai G."/>
            <person name="Aken S.V."/>
            <person name="Utterback T."/>
            <person name="Reidmuller S."/>
            <person name="Feldblyum T."/>
            <person name="Hsiao J."/>
            <person name="Zismann V."/>
            <person name="Iobst S."/>
            <person name="de Vazeille A.R."/>
            <person name="Buell C.R."/>
            <person name="Ying K."/>
            <person name="Li Y."/>
            <person name="Lu T."/>
            <person name="Huang Y."/>
            <person name="Zhao Q."/>
            <person name="Feng Q."/>
            <person name="Zhang L."/>
            <person name="Zhu J."/>
            <person name="Weng Q."/>
            <person name="Mu J."/>
            <person name="Lu Y."/>
            <person name="Fan D."/>
            <person name="Liu Y."/>
            <person name="Guan J."/>
            <person name="Zhang Y."/>
            <person name="Yu S."/>
            <person name="Liu X."/>
            <person name="Zhang Y."/>
            <person name="Hong G."/>
            <person name="Han B."/>
            <person name="Choisne N."/>
            <person name="Demange N."/>
            <person name="Orjeda G."/>
            <person name="Samain S."/>
            <person name="Cattolico L."/>
            <person name="Pelletier E."/>
            <person name="Couloux A."/>
            <person name="Segurens B."/>
            <person name="Wincker P."/>
            <person name="D'Hont A."/>
            <person name="Scarpelli C."/>
            <person name="Weissenbach J."/>
            <person name="Salanoubat M."/>
            <person name="Quetier F."/>
            <person name="Yu Y."/>
            <person name="Kim H.R."/>
            <person name="Rambo T."/>
            <person name="Currie J."/>
            <person name="Collura K."/>
            <person name="Luo M."/>
            <person name="Yang T."/>
            <person name="Ammiraju J.S.S."/>
            <person name="Engler F."/>
            <person name="Soderlund C."/>
            <person name="Wing R.A."/>
            <person name="Palmer L.E."/>
            <person name="de la Bastide M."/>
            <person name="Spiegel L."/>
            <person name="Nascimento L."/>
            <person name="Zutavern T."/>
            <person name="O'Shaughnessy A."/>
            <person name="Dike S."/>
            <person name="Dedhia N."/>
            <person name="Preston R."/>
            <person name="Balija V."/>
            <person name="McCombie W.R."/>
            <person name="Chow T."/>
            <person name="Chen H."/>
            <person name="Chung M."/>
            <person name="Chen C."/>
            <person name="Shaw J."/>
            <person name="Wu H."/>
            <person name="Hsiao K."/>
            <person name="Chao Y."/>
            <person name="Chu M."/>
            <person name="Cheng C."/>
            <person name="Hour A."/>
            <person name="Lee P."/>
            <person name="Lin S."/>
            <person name="Lin Y."/>
            <person name="Liou J."/>
            <person name="Liu S."/>
            <person name="Hsing Y."/>
            <person name="Raghuvanshi S."/>
            <person name="Mohanty A."/>
            <person name="Bharti A.K."/>
            <person name="Gaur A."/>
            <person name="Gupta V."/>
            <person name="Kumar D."/>
            <person name="Ravi V."/>
            <person name="Vij S."/>
            <person name="Kapur A."/>
            <person name="Khurana P."/>
            <person name="Khurana P."/>
            <person name="Khurana J.P."/>
            <person name="Tyagi A.K."/>
            <person name="Gaikwad K."/>
            <person name="Singh A."/>
            <person name="Dalal V."/>
            <person name="Srivastava S."/>
            <person name="Dixit A."/>
            <person name="Pal A.K."/>
            <person name="Ghazi I.A."/>
            <person name="Yadav M."/>
            <person name="Pandit A."/>
            <person name="Bhargava A."/>
            <person name="Sureshbabu K."/>
            <person name="Batra K."/>
            <person name="Sharma T.R."/>
            <person name="Mohapatra T."/>
            <person name="Singh N.K."/>
            <person name="Messing J."/>
            <person name="Nelson A.B."/>
            <person name="Fuks G."/>
            <person name="Kavchok S."/>
            <person name="Keizer G."/>
            <person name="Linton E."/>
            <person name="Llaca V."/>
            <person name="Song R."/>
            <person name="Tanyolac B."/>
            <person name="Young S."/>
            <person name="Ho-Il K."/>
            <person name="Hahn J.H."/>
            <person name="Sangsakoo G."/>
            <person name="Vanavichit A."/>
            <person name="de Mattos Luiz.A.T."/>
            <person name="Zimmer P.D."/>
            <person name="Malone G."/>
            <person name="Dellagostin O."/>
            <person name="de Oliveira A.C."/>
            <person name="Bevan M."/>
            <person name="Bancroft I."/>
            <person name="Minx P."/>
            <person name="Cordum H."/>
            <person name="Wilson R."/>
            <person name="Cheng Z."/>
            <person name="Jin W."/>
            <person name="Jiang J."/>
            <person name="Leong S.A."/>
            <person name="Iwama H."/>
            <person name="Gojobori T."/>
            <person name="Itoh T."/>
            <person name="Niimura Y."/>
            <person name="Fujii Y."/>
            <person name="Habara T."/>
            <person name="Sakai H."/>
            <person name="Sato Y."/>
            <person name="Wilson G."/>
            <person name="Kumar K."/>
            <person name="McCouch S."/>
            <person name="Juretic N."/>
            <person name="Hoen D."/>
            <person name="Wright S."/>
            <person name="Bruskiewich R."/>
            <person name="Bureau T."/>
            <person name="Miyao A."/>
            <person name="Hirochika H."/>
            <person name="Nishikawa T."/>
            <person name="Kadowaki K."/>
            <person name="Sugiura M."/>
            <person name="Burr B."/>
            <person name="Sasaki T."/>
        </authorList>
    </citation>
    <scope>NUCLEOTIDE SEQUENCE [LARGE SCALE GENOMIC DNA]</scope>
    <source>
        <strain evidence="3">cv. Nipponbare</strain>
    </source>
</reference>
<keyword evidence="3" id="KW-1185">Reference proteome</keyword>
<evidence type="ECO:0000256" key="1">
    <source>
        <dbReference type="SAM" id="MobiDB-lite"/>
    </source>
</evidence>
<gene>
    <name evidence="2" type="ordered locus">Os11g0218560</name>
    <name evidence="2" type="ORF">OSNPB_110218560</name>
</gene>
<dbReference type="AlphaFoldDB" id="A0A0P0Y081"/>
<dbReference type="EMBL" id="AP014967">
    <property type="protein sequence ID" value="BAT13232.1"/>
    <property type="molecule type" value="Genomic_DNA"/>
</dbReference>
<evidence type="ECO:0000313" key="2">
    <source>
        <dbReference type="EMBL" id="BAT13232.1"/>
    </source>
</evidence>
<evidence type="ECO:0000313" key="3">
    <source>
        <dbReference type="Proteomes" id="UP000059680"/>
    </source>
</evidence>
<organism evidence="2 3">
    <name type="scientific">Oryza sativa subsp. japonica</name>
    <name type="common">Rice</name>
    <dbReference type="NCBI Taxonomy" id="39947"/>
    <lineage>
        <taxon>Eukaryota</taxon>
        <taxon>Viridiplantae</taxon>
        <taxon>Streptophyta</taxon>
        <taxon>Embryophyta</taxon>
        <taxon>Tracheophyta</taxon>
        <taxon>Spermatophyta</taxon>
        <taxon>Magnoliopsida</taxon>
        <taxon>Liliopsida</taxon>
        <taxon>Poales</taxon>
        <taxon>Poaceae</taxon>
        <taxon>BOP clade</taxon>
        <taxon>Oryzoideae</taxon>
        <taxon>Oryzeae</taxon>
        <taxon>Oryzinae</taxon>
        <taxon>Oryza</taxon>
        <taxon>Oryza sativa</taxon>
    </lineage>
</organism>
<dbReference type="Proteomes" id="UP000059680">
    <property type="component" value="Chromosome 11"/>
</dbReference>
<sequence length="79" mass="9212">MALLKMRPFRCFQINIKKRRLITHANAESKSERFPPPHQDGAVSSVPSYHKDPLYEPQDLSSFSTVFTQDKSCLIKRKY</sequence>
<dbReference type="Gramene" id="Os11t0218560-00">
    <property type="protein sequence ID" value="Os11t0218560-00"/>
    <property type="gene ID" value="Os11g0218560"/>
</dbReference>
<dbReference type="InParanoid" id="A0A0P0Y081"/>
<dbReference type="PaxDb" id="39947-A0A0P0Y081"/>
<dbReference type="STRING" id="39947.A0A0P0Y081"/>
<name>A0A0P0Y081_ORYSJ</name>